<keyword evidence="3" id="KW-0808">Transferase</keyword>
<dbReference type="CDD" id="cd04186">
    <property type="entry name" value="GT_2_like_c"/>
    <property type="match status" value="1"/>
</dbReference>
<proteinExistence type="predicted"/>
<keyword evidence="4" id="KW-1185">Reference proteome</keyword>
<feature type="domain" description="Glycosyltransferase 2-like" evidence="2">
    <location>
        <begin position="4"/>
        <end position="185"/>
    </location>
</feature>
<keyword evidence="1" id="KW-1133">Transmembrane helix</keyword>
<dbReference type="AlphaFoldDB" id="A0A0S6W6P6"/>
<organism evidence="3">
    <name type="scientific">Vecturithrix granuli</name>
    <dbReference type="NCBI Taxonomy" id="1499967"/>
    <lineage>
        <taxon>Bacteria</taxon>
        <taxon>Candidatus Moduliflexota</taxon>
        <taxon>Candidatus Vecturitrichia</taxon>
        <taxon>Candidatus Vecturitrichales</taxon>
        <taxon>Candidatus Vecturitrichaceae</taxon>
        <taxon>Candidatus Vecturithrix</taxon>
    </lineage>
</organism>
<dbReference type="Pfam" id="PF00535">
    <property type="entry name" value="Glycos_transf_2"/>
    <property type="match status" value="1"/>
</dbReference>
<dbReference type="Gene3D" id="3.90.550.10">
    <property type="entry name" value="Spore Coat Polysaccharide Biosynthesis Protein SpsA, Chain A"/>
    <property type="match status" value="1"/>
</dbReference>
<accession>A0A0S6W6P6</accession>
<protein>
    <submittedName>
        <fullName evidence="3">Glycosyl transferase, family 2</fullName>
    </submittedName>
</protein>
<dbReference type="InterPro" id="IPR029044">
    <property type="entry name" value="Nucleotide-diphossugar_trans"/>
</dbReference>
<evidence type="ECO:0000259" key="2">
    <source>
        <dbReference type="Pfam" id="PF00535"/>
    </source>
</evidence>
<keyword evidence="1" id="KW-0472">Membrane</keyword>
<name>A0A0S6W6P6_VECG1</name>
<dbReference type="InterPro" id="IPR001173">
    <property type="entry name" value="Glyco_trans_2-like"/>
</dbReference>
<gene>
    <name evidence="3" type="ORF">U27_02141</name>
</gene>
<feature type="transmembrane region" description="Helical" evidence="1">
    <location>
        <begin position="260"/>
        <end position="284"/>
    </location>
</feature>
<evidence type="ECO:0000313" key="3">
    <source>
        <dbReference type="EMBL" id="GAK55309.1"/>
    </source>
</evidence>
<dbReference type="GO" id="GO:0016740">
    <property type="term" value="F:transferase activity"/>
    <property type="evidence" value="ECO:0007669"/>
    <property type="project" value="UniProtKB-KW"/>
</dbReference>
<keyword evidence="1" id="KW-0812">Transmembrane</keyword>
<dbReference type="EMBL" id="DF820463">
    <property type="protein sequence ID" value="GAK55309.1"/>
    <property type="molecule type" value="Genomic_DNA"/>
</dbReference>
<sequence length="312" mass="35904">MDVSIIIVNLNSRQLLEDCLTSVYQHTHDIEFETIVVDNASTDGSVEMVKTQFPQVRLIENAVNNRYAIANNQGLALARGRHIFYLNGDTILLGNTVKEMVKFLDAHPQVGGVGCCLMYPDGAYQDACFRFPSALNVFYLLCLSRFYWKTSLAANYPQVQQATEPQSVDFVMGACLMARRDLLQQIHGMDEDYYFYGEDSDLCYRIWQAGWPIYYLPQSTKIIHYGGISSTINLFDNDQRRKHLRGWTSRFLFIKKHYPFWRRVVIFIAVLSALGMNTILYGLAAVKRRDWQYFQVNMDAHLAITRAACQII</sequence>
<dbReference type="Proteomes" id="UP000030661">
    <property type="component" value="Unassembled WGS sequence"/>
</dbReference>
<dbReference type="SUPFAM" id="SSF53448">
    <property type="entry name" value="Nucleotide-diphospho-sugar transferases"/>
    <property type="match status" value="1"/>
</dbReference>
<evidence type="ECO:0000313" key="4">
    <source>
        <dbReference type="Proteomes" id="UP000030661"/>
    </source>
</evidence>
<dbReference type="eggNOG" id="COG1216">
    <property type="taxonomic scope" value="Bacteria"/>
</dbReference>
<dbReference type="PANTHER" id="PTHR43179">
    <property type="entry name" value="RHAMNOSYLTRANSFERASE WBBL"/>
    <property type="match status" value="1"/>
</dbReference>
<dbReference type="PANTHER" id="PTHR43179:SF7">
    <property type="entry name" value="RHAMNOSYLTRANSFERASE WBBL"/>
    <property type="match status" value="1"/>
</dbReference>
<reference evidence="3" key="1">
    <citation type="journal article" date="2015" name="PeerJ">
        <title>First genomic representation of candidate bacterial phylum KSB3 points to enhanced environmental sensing as a trigger of wastewater bulking.</title>
        <authorList>
            <person name="Sekiguchi Y."/>
            <person name="Ohashi A."/>
            <person name="Parks D.H."/>
            <person name="Yamauchi T."/>
            <person name="Tyson G.W."/>
            <person name="Hugenholtz P."/>
        </authorList>
    </citation>
    <scope>NUCLEOTIDE SEQUENCE [LARGE SCALE GENOMIC DNA]</scope>
</reference>
<dbReference type="HOGENOM" id="CLU_023845_0_1_0"/>
<dbReference type="STRING" id="1499967.U27_02141"/>
<evidence type="ECO:0000256" key="1">
    <source>
        <dbReference type="SAM" id="Phobius"/>
    </source>
</evidence>